<evidence type="ECO:0000256" key="6">
    <source>
        <dbReference type="ARBA" id="ARBA00023136"/>
    </source>
</evidence>
<dbReference type="Pfam" id="PF00528">
    <property type="entry name" value="BPD_transp_1"/>
    <property type="match status" value="1"/>
</dbReference>
<dbReference type="InterPro" id="IPR000515">
    <property type="entry name" value="MetI-like"/>
</dbReference>
<feature type="transmembrane region" description="Helical" evidence="7">
    <location>
        <begin position="57"/>
        <end position="81"/>
    </location>
</feature>
<comment type="subcellular location">
    <subcellularLocation>
        <location evidence="1 7">Cell membrane</location>
        <topology evidence="1 7">Multi-pass membrane protein</topology>
    </subcellularLocation>
</comment>
<dbReference type="InterPro" id="IPR051322">
    <property type="entry name" value="AA_ABC_Transporter_Permease"/>
</dbReference>
<dbReference type="KEGG" id="vpi:BW732_09115"/>
<dbReference type="GO" id="GO:0005524">
    <property type="term" value="F:ATP binding"/>
    <property type="evidence" value="ECO:0007669"/>
    <property type="project" value="UniProtKB-KW"/>
</dbReference>
<keyword evidence="9" id="KW-1185">Reference proteome</keyword>
<sequence length="223" mass="24615">MTYVETLLYYAPEFLRAFKETGLMLLIATLSGAVIGLTIGLILFLTRNEGSYPHKVLYQLCNVYVNIMRSFPFLLLVVTVIPVTRLIYGTAFGALAASFPLSLIAVAIYARLTEQVLLDLPSNVLDLANSLGMTWVQLIRQILLVEARSGLILGLTSMVISLVSYSTVMGVVGGGGIGDFAIRYGYQRYEYSVMYTAVFIMILLVGAIQCFGTWLAKKIDKRK</sequence>
<comment type="similarity">
    <text evidence="7">Belongs to the binding-protein-dependent transport system permease family.</text>
</comment>
<evidence type="ECO:0000313" key="8">
    <source>
        <dbReference type="EMBL" id="AQP54369.1"/>
    </source>
</evidence>
<dbReference type="Proteomes" id="UP000188246">
    <property type="component" value="Chromosome"/>
</dbReference>
<proteinExistence type="inferred from homology"/>
<evidence type="ECO:0000313" key="9">
    <source>
        <dbReference type="Proteomes" id="UP000188246"/>
    </source>
</evidence>
<name>A0A1Q2D7M8_9ENTE</name>
<keyword evidence="2 7" id="KW-0813">Transport</keyword>
<dbReference type="Gene3D" id="1.10.3720.10">
    <property type="entry name" value="MetI-like"/>
    <property type="match status" value="1"/>
</dbReference>
<gene>
    <name evidence="8" type="ORF">BW732_09115</name>
</gene>
<keyword evidence="5 7" id="KW-1133">Transmembrane helix</keyword>
<dbReference type="OrthoDB" id="9793490at2"/>
<evidence type="ECO:0000256" key="4">
    <source>
        <dbReference type="ARBA" id="ARBA00022692"/>
    </source>
</evidence>
<feature type="transmembrane region" description="Helical" evidence="7">
    <location>
        <begin position="150"/>
        <end position="173"/>
    </location>
</feature>
<dbReference type="InterPro" id="IPR035906">
    <property type="entry name" value="MetI-like_sf"/>
</dbReference>
<keyword evidence="3" id="KW-1003">Cell membrane</keyword>
<protein>
    <submittedName>
        <fullName evidence="8">Methionine ABC transporter ATP-binding protein</fullName>
    </submittedName>
</protein>
<dbReference type="PANTHER" id="PTHR30450:SF1">
    <property type="entry name" value="D-METHIONINE TRANSPORT SYSTEM PERMEASE PROTEIN METI-RELATED"/>
    <property type="match status" value="1"/>
</dbReference>
<keyword evidence="6 7" id="KW-0472">Membrane</keyword>
<dbReference type="GO" id="GO:0005886">
    <property type="term" value="C:plasma membrane"/>
    <property type="evidence" value="ECO:0007669"/>
    <property type="project" value="UniProtKB-SubCell"/>
</dbReference>
<evidence type="ECO:0000256" key="7">
    <source>
        <dbReference type="RuleBase" id="RU363032"/>
    </source>
</evidence>
<dbReference type="STRING" id="633807.BW732_09115"/>
<keyword evidence="8" id="KW-0547">Nucleotide-binding</keyword>
<keyword evidence="8" id="KW-0067">ATP-binding</keyword>
<evidence type="ECO:0000256" key="1">
    <source>
        <dbReference type="ARBA" id="ARBA00004651"/>
    </source>
</evidence>
<organism evidence="8 9">
    <name type="scientific">Vagococcus penaei</name>
    <dbReference type="NCBI Taxonomy" id="633807"/>
    <lineage>
        <taxon>Bacteria</taxon>
        <taxon>Bacillati</taxon>
        <taxon>Bacillota</taxon>
        <taxon>Bacilli</taxon>
        <taxon>Lactobacillales</taxon>
        <taxon>Enterococcaceae</taxon>
        <taxon>Vagococcus</taxon>
    </lineage>
</organism>
<dbReference type="PANTHER" id="PTHR30450">
    <property type="entry name" value="ABC TRANSPORTER PERMEASE"/>
    <property type="match status" value="1"/>
</dbReference>
<evidence type="ECO:0000256" key="5">
    <source>
        <dbReference type="ARBA" id="ARBA00022989"/>
    </source>
</evidence>
<evidence type="ECO:0000256" key="3">
    <source>
        <dbReference type="ARBA" id="ARBA00022475"/>
    </source>
</evidence>
<reference evidence="8 9" key="1">
    <citation type="journal article" date="2010" name="Int. J. Syst. Evol. Microbiol.">
        <title>Vagococcus penaei sp. nov., isolated from spoilage microbiota of cooked shrimp (Penaeus vannamei).</title>
        <authorList>
            <person name="Jaffres E."/>
            <person name="Prevost H."/>
            <person name="Rossero A."/>
            <person name="Joffraud J.J."/>
            <person name="Dousset X."/>
        </authorList>
    </citation>
    <scope>NUCLEOTIDE SEQUENCE [LARGE SCALE GENOMIC DNA]</scope>
    <source>
        <strain evidence="8 9">CD276</strain>
    </source>
</reference>
<dbReference type="AlphaFoldDB" id="A0A1Q2D7M8"/>
<dbReference type="GO" id="GO:0048473">
    <property type="term" value="P:D-methionine transmembrane transport"/>
    <property type="evidence" value="ECO:0007669"/>
    <property type="project" value="TreeGrafter"/>
</dbReference>
<feature type="transmembrane region" description="Helical" evidence="7">
    <location>
        <begin position="193"/>
        <end position="216"/>
    </location>
</feature>
<evidence type="ECO:0000256" key="2">
    <source>
        <dbReference type="ARBA" id="ARBA00022448"/>
    </source>
</evidence>
<keyword evidence="4 7" id="KW-0812">Transmembrane</keyword>
<feature type="transmembrane region" description="Helical" evidence="7">
    <location>
        <begin position="23"/>
        <end position="45"/>
    </location>
</feature>
<feature type="transmembrane region" description="Helical" evidence="7">
    <location>
        <begin position="87"/>
        <end position="110"/>
    </location>
</feature>
<dbReference type="SUPFAM" id="SSF161098">
    <property type="entry name" value="MetI-like"/>
    <property type="match status" value="1"/>
</dbReference>
<dbReference type="PROSITE" id="PS50928">
    <property type="entry name" value="ABC_TM1"/>
    <property type="match status" value="1"/>
</dbReference>
<accession>A0A1Q2D7M8</accession>
<dbReference type="EMBL" id="CP019609">
    <property type="protein sequence ID" value="AQP54369.1"/>
    <property type="molecule type" value="Genomic_DNA"/>
</dbReference>
<dbReference type="RefSeq" id="WP_077276446.1">
    <property type="nucleotide sequence ID" value="NZ_CP019609.1"/>
</dbReference>